<evidence type="ECO:0000259" key="2">
    <source>
        <dbReference type="Pfam" id="PF00156"/>
    </source>
</evidence>
<keyword evidence="4" id="KW-1185">Reference proteome</keyword>
<organism evidence="3 4">
    <name type="scientific">Neoasaia chiangmaiensis</name>
    <dbReference type="NCBI Taxonomy" id="320497"/>
    <lineage>
        <taxon>Bacteria</taxon>
        <taxon>Pseudomonadati</taxon>
        <taxon>Pseudomonadota</taxon>
        <taxon>Alphaproteobacteria</taxon>
        <taxon>Acetobacterales</taxon>
        <taxon>Acetobacteraceae</taxon>
        <taxon>Neoasaia</taxon>
    </lineage>
</organism>
<name>A0A1U9KU82_9PROT</name>
<comment type="similarity">
    <text evidence="1">Belongs to the ComF/GntX family.</text>
</comment>
<dbReference type="KEGG" id="nch:A0U93_02650"/>
<dbReference type="Pfam" id="PF00156">
    <property type="entry name" value="Pribosyltran"/>
    <property type="match status" value="1"/>
</dbReference>
<protein>
    <recommendedName>
        <fullName evidence="2">Phosphoribosyltransferase domain-containing protein</fullName>
    </recommendedName>
</protein>
<dbReference type="EMBL" id="CP014691">
    <property type="protein sequence ID" value="AQS89220.1"/>
    <property type="molecule type" value="Genomic_DNA"/>
</dbReference>
<proteinExistence type="inferred from homology"/>
<reference evidence="3 4" key="1">
    <citation type="submission" date="2016-03" db="EMBL/GenBank/DDBJ databases">
        <title>Acetic acid bacteria sequencing.</title>
        <authorList>
            <person name="Brandt J."/>
            <person name="Jakob F."/>
            <person name="Vogel R.F."/>
        </authorList>
    </citation>
    <scope>NUCLEOTIDE SEQUENCE [LARGE SCALE GENOMIC DNA]</scope>
    <source>
        <strain evidence="3 4">NBRC 101099</strain>
    </source>
</reference>
<dbReference type="InterPro" id="IPR000836">
    <property type="entry name" value="PRTase_dom"/>
</dbReference>
<dbReference type="PANTHER" id="PTHR47505">
    <property type="entry name" value="DNA UTILIZATION PROTEIN YHGH"/>
    <property type="match status" value="1"/>
</dbReference>
<accession>A0A1U9KU82</accession>
<dbReference type="InterPro" id="IPR051910">
    <property type="entry name" value="ComF/GntX_DNA_util-trans"/>
</dbReference>
<dbReference type="Gene3D" id="3.40.50.2020">
    <property type="match status" value="1"/>
</dbReference>
<dbReference type="AlphaFoldDB" id="A0A1U9KU82"/>
<feature type="domain" description="Phosphoribosyltransferase" evidence="2">
    <location>
        <begin position="153"/>
        <end position="202"/>
    </location>
</feature>
<dbReference type="InterPro" id="IPR029057">
    <property type="entry name" value="PRTase-like"/>
</dbReference>
<dbReference type="Proteomes" id="UP000188604">
    <property type="component" value="Chromosome"/>
</dbReference>
<dbReference type="STRING" id="320497.A0U93_02650"/>
<gene>
    <name evidence="3" type="ORF">A0U93_02650</name>
</gene>
<dbReference type="CDD" id="cd06223">
    <property type="entry name" value="PRTases_typeI"/>
    <property type="match status" value="1"/>
</dbReference>
<dbReference type="SUPFAM" id="SSF53271">
    <property type="entry name" value="PRTase-like"/>
    <property type="match status" value="1"/>
</dbReference>
<evidence type="ECO:0000313" key="4">
    <source>
        <dbReference type="Proteomes" id="UP000188604"/>
    </source>
</evidence>
<dbReference type="PANTHER" id="PTHR47505:SF1">
    <property type="entry name" value="DNA UTILIZATION PROTEIN YHGH"/>
    <property type="match status" value="1"/>
</dbReference>
<evidence type="ECO:0000313" key="3">
    <source>
        <dbReference type="EMBL" id="AQS89220.1"/>
    </source>
</evidence>
<sequence>MQSPSCNRCAVPLPAMAFAGPLSSCVDCRNNPPPWRHAQAAYVYDDWSRRLILPLKYADRTENALFIAQVMQRAGAEMLRDADWIIPVPLHRWRLLKRRYNQAALIAKKISEKPGTPSYMPDVIERTIPTKALARLTARQRAAVVHDAFIVSRRYRSIIQGKKIVICDDVLTTGSTVGACTRLLHACGAERVDVLVAARTAQALPANKNDGKAL</sequence>
<evidence type="ECO:0000256" key="1">
    <source>
        <dbReference type="ARBA" id="ARBA00008007"/>
    </source>
</evidence>